<keyword evidence="2" id="KW-1185">Reference proteome</keyword>
<comment type="caution">
    <text evidence="1">The sequence shown here is derived from an EMBL/GenBank/DDBJ whole genome shotgun (WGS) entry which is preliminary data.</text>
</comment>
<sequence>MSCSTYGQDVENQVGTEGCLGSKTLEKTLLRSQRNIYDWAGQGCFLCLESPEEGHYAVMVPCIKPSTSRRIVRRFKTPIYEKMQPWEMAYEADDEVWRRLVHACYQYRGKWKRFIPFYGITEVQEVTPWKCGLNHAFALRRNVPKIASSDSNYDIV</sequence>
<evidence type="ECO:0000313" key="2">
    <source>
        <dbReference type="Proteomes" id="UP001562357"/>
    </source>
</evidence>
<accession>A0ABQ0CNX3</accession>
<reference evidence="2" key="1">
    <citation type="submission" date="2024-06" db="EMBL/GenBank/DDBJ databases">
        <title>Draft Genome Sequences of Epichloe bromicola Strains Isolated from Elymus ciliaris.</title>
        <authorList>
            <consortium name="Epichloe bromicola genome sequencing consortium"/>
            <person name="Miura A."/>
            <person name="Imano S."/>
            <person name="Ashida A."/>
            <person name="Sato I."/>
            <person name="Chiba S."/>
            <person name="Tanaka A."/>
            <person name="Camagna M."/>
            <person name="Takemoto D."/>
        </authorList>
    </citation>
    <scope>NUCLEOTIDE SEQUENCE [LARGE SCALE GENOMIC DNA]</scope>
    <source>
        <strain evidence="2">DP</strain>
    </source>
</reference>
<proteinExistence type="predicted"/>
<gene>
    <name evidence="1" type="primary">g3458</name>
    <name evidence="1" type="ORF">EsDP_00003458</name>
</gene>
<dbReference type="EMBL" id="BAAFGZ010000110">
    <property type="protein sequence ID" value="GAB0135109.1"/>
    <property type="molecule type" value="Genomic_DNA"/>
</dbReference>
<protein>
    <submittedName>
        <fullName evidence="1">Uncharacterized protein</fullName>
    </submittedName>
</protein>
<evidence type="ECO:0000313" key="1">
    <source>
        <dbReference type="EMBL" id="GAB0135109.1"/>
    </source>
</evidence>
<name>A0ABQ0CNX3_9HYPO</name>
<organism evidence="1 2">
    <name type="scientific">Epichloe bromicola</name>
    <dbReference type="NCBI Taxonomy" id="79588"/>
    <lineage>
        <taxon>Eukaryota</taxon>
        <taxon>Fungi</taxon>
        <taxon>Dikarya</taxon>
        <taxon>Ascomycota</taxon>
        <taxon>Pezizomycotina</taxon>
        <taxon>Sordariomycetes</taxon>
        <taxon>Hypocreomycetidae</taxon>
        <taxon>Hypocreales</taxon>
        <taxon>Clavicipitaceae</taxon>
        <taxon>Epichloe</taxon>
    </lineage>
</organism>
<dbReference type="Proteomes" id="UP001562357">
    <property type="component" value="Unassembled WGS sequence"/>
</dbReference>